<dbReference type="OrthoDB" id="4186099at2759"/>
<evidence type="ECO:0000313" key="3">
    <source>
        <dbReference type="Proteomes" id="UP000191672"/>
    </source>
</evidence>
<feature type="signal peptide" evidence="1">
    <location>
        <begin position="1"/>
        <end position="17"/>
    </location>
</feature>
<dbReference type="AlphaFoldDB" id="A0A1V6PXJ1"/>
<comment type="caution">
    <text evidence="2">The sequence shown here is derived from an EMBL/GenBank/DDBJ whole genome shotgun (WGS) entry which is preliminary data.</text>
</comment>
<proteinExistence type="predicted"/>
<evidence type="ECO:0000256" key="1">
    <source>
        <dbReference type="SAM" id="SignalP"/>
    </source>
</evidence>
<accession>A0A1V6PXJ1</accession>
<protein>
    <submittedName>
        <fullName evidence="2">Uncharacterized protein</fullName>
    </submittedName>
</protein>
<sequence length="95" mass="10678">MKLSIFAFALTLSVAIAHDCTTGLYYCSYNLVGKGNYHKQIVSAMETWYNTKNLHYHNADYAVFKCNGANDIIQVKDCNNMCSNGGDDRSDYCDN</sequence>
<dbReference type="Proteomes" id="UP000191672">
    <property type="component" value="Unassembled WGS sequence"/>
</dbReference>
<keyword evidence="1" id="KW-0732">Signal</keyword>
<name>A0A1V6PXJ1_9EURO</name>
<feature type="chain" id="PRO_5012867599" evidence="1">
    <location>
        <begin position="18"/>
        <end position="95"/>
    </location>
</feature>
<evidence type="ECO:0000313" key="2">
    <source>
        <dbReference type="EMBL" id="OQD81447.1"/>
    </source>
</evidence>
<keyword evidence="3" id="KW-1185">Reference proteome</keyword>
<gene>
    <name evidence="2" type="ORF">PENANT_c027G10163</name>
</gene>
<organism evidence="2 3">
    <name type="scientific">Penicillium antarcticum</name>
    <dbReference type="NCBI Taxonomy" id="416450"/>
    <lineage>
        <taxon>Eukaryota</taxon>
        <taxon>Fungi</taxon>
        <taxon>Dikarya</taxon>
        <taxon>Ascomycota</taxon>
        <taxon>Pezizomycotina</taxon>
        <taxon>Eurotiomycetes</taxon>
        <taxon>Eurotiomycetidae</taxon>
        <taxon>Eurotiales</taxon>
        <taxon>Aspergillaceae</taxon>
        <taxon>Penicillium</taxon>
    </lineage>
</organism>
<reference evidence="3" key="1">
    <citation type="journal article" date="2017" name="Nat. Microbiol.">
        <title>Global analysis of biosynthetic gene clusters reveals vast potential of secondary metabolite production in Penicillium species.</title>
        <authorList>
            <person name="Nielsen J.C."/>
            <person name="Grijseels S."/>
            <person name="Prigent S."/>
            <person name="Ji B."/>
            <person name="Dainat J."/>
            <person name="Nielsen K.F."/>
            <person name="Frisvad J.C."/>
            <person name="Workman M."/>
            <person name="Nielsen J."/>
        </authorList>
    </citation>
    <scope>NUCLEOTIDE SEQUENCE [LARGE SCALE GENOMIC DNA]</scope>
    <source>
        <strain evidence="3">IBT 31811</strain>
    </source>
</reference>
<dbReference type="EMBL" id="MDYN01000027">
    <property type="protein sequence ID" value="OQD81447.1"/>
    <property type="molecule type" value="Genomic_DNA"/>
</dbReference>